<dbReference type="InterPro" id="IPR013083">
    <property type="entry name" value="Znf_RING/FYVE/PHD"/>
</dbReference>
<proteinExistence type="predicted"/>
<dbReference type="GO" id="GO:0043122">
    <property type="term" value="P:regulation of canonical NF-kappaB signal transduction"/>
    <property type="evidence" value="ECO:0007669"/>
    <property type="project" value="TreeGrafter"/>
</dbReference>
<evidence type="ECO:0008006" key="2">
    <source>
        <dbReference type="Google" id="ProtNLM"/>
    </source>
</evidence>
<dbReference type="Gene3D" id="3.30.40.10">
    <property type="entry name" value="Zinc/RING finger domain, C3HC4 (zinc finger)"/>
    <property type="match status" value="1"/>
</dbReference>
<dbReference type="EnsemblMetazoa" id="Aqu2.1.20128_001">
    <property type="protein sequence ID" value="Aqu2.1.20128_001"/>
    <property type="gene ID" value="Aqu2.1.20128"/>
</dbReference>
<organism evidence="1">
    <name type="scientific">Amphimedon queenslandica</name>
    <name type="common">Sponge</name>
    <dbReference type="NCBI Taxonomy" id="400682"/>
    <lineage>
        <taxon>Eukaryota</taxon>
        <taxon>Metazoa</taxon>
        <taxon>Porifera</taxon>
        <taxon>Demospongiae</taxon>
        <taxon>Heteroscleromorpha</taxon>
        <taxon>Haplosclerida</taxon>
        <taxon>Niphatidae</taxon>
        <taxon>Amphimedon</taxon>
    </lineage>
</organism>
<reference evidence="1" key="1">
    <citation type="submission" date="2017-05" db="UniProtKB">
        <authorList>
            <consortium name="EnsemblMetazoa"/>
        </authorList>
    </citation>
    <scope>IDENTIFICATION</scope>
</reference>
<dbReference type="PANTHER" id="PTHR10131:SF94">
    <property type="entry name" value="TNF RECEPTOR-ASSOCIATED FACTOR 4"/>
    <property type="match status" value="1"/>
</dbReference>
<dbReference type="PANTHER" id="PTHR10131">
    <property type="entry name" value="TNF RECEPTOR ASSOCIATED FACTOR"/>
    <property type="match status" value="1"/>
</dbReference>
<dbReference type="InParanoid" id="A0A1X7TY09"/>
<protein>
    <recommendedName>
        <fullName evidence="2">TRAF-type domain-containing protein</fullName>
    </recommendedName>
</protein>
<sequence length="106" mass="11944">MPGYDLKIIGEYPRIESLQCSSCELILKDAIQTLEEGLRFCKSCWEESISSLKAQKLGIDPTGSTLPDKAVRREIDRLPVLCENYENGCDWTGKLRDHEVGSHVES</sequence>
<dbReference type="OrthoDB" id="1630758at2759"/>
<name>A0A1X7TY09_AMPQE</name>
<evidence type="ECO:0000313" key="1">
    <source>
        <dbReference type="EnsemblMetazoa" id="Aqu2.1.20128_001"/>
    </source>
</evidence>
<accession>A0A1X7TY09</accession>
<dbReference type="AlphaFoldDB" id="A0A1X7TY09"/>